<reference evidence="1 2" key="1">
    <citation type="journal article" date="2016" name="Nat. Commun.">
        <title>Thousands of microbial genomes shed light on interconnected biogeochemical processes in an aquifer system.</title>
        <authorList>
            <person name="Anantharaman K."/>
            <person name="Brown C.T."/>
            <person name="Hug L.A."/>
            <person name="Sharon I."/>
            <person name="Castelle C.J."/>
            <person name="Probst A.J."/>
            <person name="Thomas B.C."/>
            <person name="Singh A."/>
            <person name="Wilkins M.J."/>
            <person name="Karaoz U."/>
            <person name="Brodie E.L."/>
            <person name="Williams K.H."/>
            <person name="Hubbard S.S."/>
            <person name="Banfield J.F."/>
        </authorList>
    </citation>
    <scope>NUCLEOTIDE SEQUENCE [LARGE SCALE GENOMIC DNA]</scope>
</reference>
<comment type="caution">
    <text evidence="1">The sequence shown here is derived from an EMBL/GenBank/DDBJ whole genome shotgun (WGS) entry which is preliminary data.</text>
</comment>
<sequence length="247" mass="28195">MSNTLFLEEKLFGAQEETKRNLDALVASCGKHPTEEDEEKIITLKIKLDTLQKIALINSLVEYGESSTELEKMCVPETPGVVHMYGCNALEYIELQRLIEVSLVGGFATFHNEPAVFMLFRGENGALAYVHGLRYPQRNMFAAKHTGDVGMGVEQLLRSTILRPIRVGLNDFVIYSVPIFRPDTEEVSLVDIPSFRPDTEEVSLVDIPSRVSRRLDPFKEDGFIRWEKEEVRLAIFSLFLKRGWWNK</sequence>
<name>A0A1G2G0Z0_9BACT</name>
<proteinExistence type="predicted"/>
<accession>A0A1G2G0Z0</accession>
<dbReference type="EMBL" id="MHNK01000010">
    <property type="protein sequence ID" value="OGZ43979.1"/>
    <property type="molecule type" value="Genomic_DNA"/>
</dbReference>
<organism evidence="1 2">
    <name type="scientific">Candidatus Ryanbacteria bacterium RIFCSPHIGHO2_01_FULL_45_22</name>
    <dbReference type="NCBI Taxonomy" id="1802114"/>
    <lineage>
        <taxon>Bacteria</taxon>
        <taxon>Candidatus Ryaniibacteriota</taxon>
    </lineage>
</organism>
<protein>
    <submittedName>
        <fullName evidence="1">Uncharacterized protein</fullName>
    </submittedName>
</protein>
<dbReference type="AlphaFoldDB" id="A0A1G2G0Z0"/>
<dbReference type="STRING" id="1802114.A2719_03390"/>
<evidence type="ECO:0000313" key="2">
    <source>
        <dbReference type="Proteomes" id="UP000177480"/>
    </source>
</evidence>
<evidence type="ECO:0000313" key="1">
    <source>
        <dbReference type="EMBL" id="OGZ43979.1"/>
    </source>
</evidence>
<dbReference type="Proteomes" id="UP000177480">
    <property type="component" value="Unassembled WGS sequence"/>
</dbReference>
<gene>
    <name evidence="1" type="ORF">A2719_03390</name>
</gene>